<dbReference type="SUPFAM" id="SSF53901">
    <property type="entry name" value="Thiolase-like"/>
    <property type="match status" value="1"/>
</dbReference>
<reference evidence="2 3" key="1">
    <citation type="submission" date="2024-03" db="EMBL/GenBank/DDBJ databases">
        <title>Pseudoalteromonas qingdaonensis sp. nov., isolated from the intestines of marine benthic organisms.</title>
        <authorList>
            <person name="Lin X."/>
            <person name="Fang S."/>
            <person name="Hu X."/>
        </authorList>
    </citation>
    <scope>NUCLEOTIDE SEQUENCE [LARGE SCALE GENOMIC DNA]</scope>
    <source>
        <strain evidence="2 3">YIC-827</strain>
    </source>
</reference>
<dbReference type="RefSeq" id="WP_342678909.1">
    <property type="nucleotide sequence ID" value="NZ_JBCGCU010000011.1"/>
</dbReference>
<feature type="domain" description="Beta-ketoacyl synthase-like N-terminal" evidence="1">
    <location>
        <begin position="36"/>
        <end position="222"/>
    </location>
</feature>
<comment type="caution">
    <text evidence="2">The sequence shown here is derived from an EMBL/GenBank/DDBJ whole genome shotgun (WGS) entry which is preliminary data.</text>
</comment>
<name>A0ABU9MX84_9GAMM</name>
<dbReference type="Proteomes" id="UP001447008">
    <property type="component" value="Unassembled WGS sequence"/>
</dbReference>
<sequence length="236" mass="25813">MKCAVEKLAVYAAQPASTENIELNKILDALASEFIALDVSWVKPIQRRRLSAFAKMILSCAHKVNPDAQPMPIIFSSRHGDLHKTSDLLAQLQAQEPLSPTQFGLSVHNAVAGLLSILTNNKAPIVALAGGNNSINSALCEAYIQLQEPEIERVVVIHADQTLPELYQEFADEPQVDHCLALVLSTNPEVINQSTTLRLEQSDGKAKPGVVPALRLAQALHEQESIELSGWRLHHD</sequence>
<dbReference type="Pfam" id="PF13723">
    <property type="entry name" value="Ketoacyl-synt_2"/>
    <property type="match status" value="1"/>
</dbReference>
<accession>A0ABU9MX84</accession>
<keyword evidence="3" id="KW-1185">Reference proteome</keyword>
<proteinExistence type="predicted"/>
<evidence type="ECO:0000313" key="3">
    <source>
        <dbReference type="Proteomes" id="UP001447008"/>
    </source>
</evidence>
<organism evidence="2 3">
    <name type="scientific">Pseudoalteromonas qingdaonensis</name>
    <dbReference type="NCBI Taxonomy" id="3131913"/>
    <lineage>
        <taxon>Bacteria</taxon>
        <taxon>Pseudomonadati</taxon>
        <taxon>Pseudomonadota</taxon>
        <taxon>Gammaproteobacteria</taxon>
        <taxon>Alteromonadales</taxon>
        <taxon>Pseudoalteromonadaceae</taxon>
        <taxon>Pseudoalteromonas</taxon>
    </lineage>
</organism>
<protein>
    <submittedName>
        <fullName evidence="2">Beta-ketoacyl synthase chain length factor</fullName>
    </submittedName>
</protein>
<dbReference type="InterPro" id="IPR016039">
    <property type="entry name" value="Thiolase-like"/>
</dbReference>
<dbReference type="EMBL" id="JBCGCU010000011">
    <property type="protein sequence ID" value="MEM0515879.1"/>
    <property type="molecule type" value="Genomic_DNA"/>
</dbReference>
<evidence type="ECO:0000259" key="1">
    <source>
        <dbReference type="Pfam" id="PF13723"/>
    </source>
</evidence>
<gene>
    <name evidence="2" type="ORF">WCN91_10725</name>
</gene>
<evidence type="ECO:0000313" key="2">
    <source>
        <dbReference type="EMBL" id="MEM0515879.1"/>
    </source>
</evidence>
<dbReference type="Gene3D" id="3.40.47.10">
    <property type="match status" value="1"/>
</dbReference>
<dbReference type="InterPro" id="IPR014030">
    <property type="entry name" value="Ketoacyl_synth_N"/>
</dbReference>